<accession>A0A401YNH9</accession>
<proteinExistence type="predicted"/>
<keyword evidence="2" id="KW-1185">Reference proteome</keyword>
<dbReference type="EMBL" id="BIFH01000019">
    <property type="protein sequence ID" value="GCD96148.1"/>
    <property type="molecule type" value="Genomic_DNA"/>
</dbReference>
<organism evidence="1 2">
    <name type="scientific">Embleya hyalina</name>
    <dbReference type="NCBI Taxonomy" id="516124"/>
    <lineage>
        <taxon>Bacteria</taxon>
        <taxon>Bacillati</taxon>
        <taxon>Actinomycetota</taxon>
        <taxon>Actinomycetes</taxon>
        <taxon>Kitasatosporales</taxon>
        <taxon>Streptomycetaceae</taxon>
        <taxon>Embleya</taxon>
    </lineage>
</organism>
<reference evidence="1 2" key="1">
    <citation type="submission" date="2018-12" db="EMBL/GenBank/DDBJ databases">
        <title>Draft genome sequence of Embleya hyalina NBRC 13850T.</title>
        <authorList>
            <person name="Komaki H."/>
            <person name="Hosoyama A."/>
            <person name="Kimura A."/>
            <person name="Ichikawa N."/>
            <person name="Tamura T."/>
        </authorList>
    </citation>
    <scope>NUCLEOTIDE SEQUENCE [LARGE SCALE GENOMIC DNA]</scope>
    <source>
        <strain evidence="1 2">NBRC 13850</strain>
    </source>
</reference>
<dbReference type="AlphaFoldDB" id="A0A401YNH9"/>
<name>A0A401YNH9_9ACTN</name>
<protein>
    <submittedName>
        <fullName evidence="1">Uncharacterized protein</fullName>
    </submittedName>
</protein>
<comment type="caution">
    <text evidence="1">The sequence shown here is derived from an EMBL/GenBank/DDBJ whole genome shotgun (WGS) entry which is preliminary data.</text>
</comment>
<sequence length="94" mass="10217">MVEHMSEDSLSLPDRLRPLLGHQLAFERAHLACLHAAEAGDDDTLDHCRAARLRAMRALITARADAGADSAPDRDTLKKAAMTVLTNEAIDPTE</sequence>
<gene>
    <name evidence="1" type="ORF">EHYA_03832</name>
</gene>
<evidence type="ECO:0000313" key="1">
    <source>
        <dbReference type="EMBL" id="GCD96148.1"/>
    </source>
</evidence>
<dbReference type="Proteomes" id="UP000286931">
    <property type="component" value="Unassembled WGS sequence"/>
</dbReference>
<evidence type="ECO:0000313" key="2">
    <source>
        <dbReference type="Proteomes" id="UP000286931"/>
    </source>
</evidence>